<keyword evidence="3" id="KW-1185">Reference proteome</keyword>
<evidence type="ECO:0008006" key="4">
    <source>
        <dbReference type="Google" id="ProtNLM"/>
    </source>
</evidence>
<sequence>MVLMLIQAHLLSSSLATVTVIRSGGRATPVKFIWTRSRYVSGFNWPSKVVWRSLAWPGRTSVSTTPLMALSTFRSSVSAINRFLWRPLIALAVYIRGMLPVVCTGAARQQHATIARMHWIREKSLLLTVEAASTESLAHIQQTRLPFSSSRYSHEVREASGPVAPGCIMRR</sequence>
<feature type="signal peptide" evidence="1">
    <location>
        <begin position="1"/>
        <end position="16"/>
    </location>
</feature>
<evidence type="ECO:0000313" key="2">
    <source>
        <dbReference type="EMBL" id="KAF2646064.1"/>
    </source>
</evidence>
<protein>
    <recommendedName>
        <fullName evidence="4">Secreted protein</fullName>
    </recommendedName>
</protein>
<evidence type="ECO:0000313" key="3">
    <source>
        <dbReference type="Proteomes" id="UP000799753"/>
    </source>
</evidence>
<accession>A0A6A6SIL0</accession>
<gene>
    <name evidence="2" type="ORF">P280DRAFT_967</name>
</gene>
<organism evidence="2 3">
    <name type="scientific">Massarina eburnea CBS 473.64</name>
    <dbReference type="NCBI Taxonomy" id="1395130"/>
    <lineage>
        <taxon>Eukaryota</taxon>
        <taxon>Fungi</taxon>
        <taxon>Dikarya</taxon>
        <taxon>Ascomycota</taxon>
        <taxon>Pezizomycotina</taxon>
        <taxon>Dothideomycetes</taxon>
        <taxon>Pleosporomycetidae</taxon>
        <taxon>Pleosporales</taxon>
        <taxon>Massarineae</taxon>
        <taxon>Massarinaceae</taxon>
        <taxon>Massarina</taxon>
    </lineage>
</organism>
<proteinExistence type="predicted"/>
<dbReference type="Proteomes" id="UP000799753">
    <property type="component" value="Unassembled WGS sequence"/>
</dbReference>
<name>A0A6A6SIL0_9PLEO</name>
<evidence type="ECO:0000256" key="1">
    <source>
        <dbReference type="SAM" id="SignalP"/>
    </source>
</evidence>
<dbReference type="AlphaFoldDB" id="A0A6A6SIL0"/>
<dbReference type="EMBL" id="MU006776">
    <property type="protein sequence ID" value="KAF2646064.1"/>
    <property type="molecule type" value="Genomic_DNA"/>
</dbReference>
<feature type="chain" id="PRO_5025570222" description="Secreted protein" evidence="1">
    <location>
        <begin position="17"/>
        <end position="171"/>
    </location>
</feature>
<keyword evidence="1" id="KW-0732">Signal</keyword>
<reference evidence="2" key="1">
    <citation type="journal article" date="2020" name="Stud. Mycol.">
        <title>101 Dothideomycetes genomes: a test case for predicting lifestyles and emergence of pathogens.</title>
        <authorList>
            <person name="Haridas S."/>
            <person name="Albert R."/>
            <person name="Binder M."/>
            <person name="Bloem J."/>
            <person name="Labutti K."/>
            <person name="Salamov A."/>
            <person name="Andreopoulos B."/>
            <person name="Baker S."/>
            <person name="Barry K."/>
            <person name="Bills G."/>
            <person name="Bluhm B."/>
            <person name="Cannon C."/>
            <person name="Castanera R."/>
            <person name="Culley D."/>
            <person name="Daum C."/>
            <person name="Ezra D."/>
            <person name="Gonzalez J."/>
            <person name="Henrissat B."/>
            <person name="Kuo A."/>
            <person name="Liang C."/>
            <person name="Lipzen A."/>
            <person name="Lutzoni F."/>
            <person name="Magnuson J."/>
            <person name="Mondo S."/>
            <person name="Nolan M."/>
            <person name="Ohm R."/>
            <person name="Pangilinan J."/>
            <person name="Park H.-J."/>
            <person name="Ramirez L."/>
            <person name="Alfaro M."/>
            <person name="Sun H."/>
            <person name="Tritt A."/>
            <person name="Yoshinaga Y."/>
            <person name="Zwiers L.-H."/>
            <person name="Turgeon B."/>
            <person name="Goodwin S."/>
            <person name="Spatafora J."/>
            <person name="Crous P."/>
            <person name="Grigoriev I."/>
        </authorList>
    </citation>
    <scope>NUCLEOTIDE SEQUENCE</scope>
    <source>
        <strain evidence="2">CBS 473.64</strain>
    </source>
</reference>